<dbReference type="AlphaFoldDB" id="A0A936F172"/>
<name>A0A936F172_9BACT</name>
<protein>
    <submittedName>
        <fullName evidence="1">Uncharacterized protein</fullName>
    </submittedName>
</protein>
<organism evidence="1 2">
    <name type="scientific">Candidatus Geothrix odensensis</name>
    <dbReference type="NCBI Taxonomy" id="2954440"/>
    <lineage>
        <taxon>Bacteria</taxon>
        <taxon>Pseudomonadati</taxon>
        <taxon>Acidobacteriota</taxon>
        <taxon>Holophagae</taxon>
        <taxon>Holophagales</taxon>
        <taxon>Holophagaceae</taxon>
        <taxon>Geothrix</taxon>
    </lineage>
</organism>
<sequence>MPSPTPHQLDPDHLRFMTGGVSINTASSGASGLPSQCRAFGCRVDDGGRRIRVFLSGAQAADLLRDVGQSRALAVVFSDPPTHRTIQIKGRDARVERLAPGDPAVVAAYRTAFVACLRPLGFTEPMVRALLDCPDADLVAVAFTPEAAFNQTPGAQAGTPLQAGAK</sequence>
<evidence type="ECO:0000313" key="2">
    <source>
        <dbReference type="Proteomes" id="UP000709959"/>
    </source>
</evidence>
<proteinExistence type="predicted"/>
<evidence type="ECO:0000313" key="1">
    <source>
        <dbReference type="EMBL" id="MBK8571988.1"/>
    </source>
</evidence>
<dbReference type="EMBL" id="JADKCH010000002">
    <property type="protein sequence ID" value="MBK8571988.1"/>
    <property type="molecule type" value="Genomic_DNA"/>
</dbReference>
<reference evidence="1 2" key="1">
    <citation type="submission" date="2020-10" db="EMBL/GenBank/DDBJ databases">
        <title>Connecting structure to function with the recovery of over 1000 high-quality activated sludge metagenome-assembled genomes encoding full-length rRNA genes using long-read sequencing.</title>
        <authorList>
            <person name="Singleton C.M."/>
            <person name="Petriglieri F."/>
            <person name="Kristensen J.M."/>
            <person name="Kirkegaard R.H."/>
            <person name="Michaelsen T.Y."/>
            <person name="Andersen M.H."/>
            <person name="Karst S.M."/>
            <person name="Dueholm M.S."/>
            <person name="Nielsen P.H."/>
            <person name="Albertsen M."/>
        </authorList>
    </citation>
    <scope>NUCLEOTIDE SEQUENCE [LARGE SCALE GENOMIC DNA]</scope>
    <source>
        <strain evidence="1">OdNE_18-Q3-R46-58_MAXAC.008</strain>
    </source>
</reference>
<gene>
    <name evidence="1" type="ORF">IPN91_04935</name>
</gene>
<dbReference type="Proteomes" id="UP000709959">
    <property type="component" value="Unassembled WGS sequence"/>
</dbReference>
<accession>A0A936F172</accession>
<comment type="caution">
    <text evidence="1">The sequence shown here is derived from an EMBL/GenBank/DDBJ whole genome shotgun (WGS) entry which is preliminary data.</text>
</comment>